<dbReference type="GO" id="GO:0004197">
    <property type="term" value="F:cysteine-type endopeptidase activity"/>
    <property type="evidence" value="ECO:0007669"/>
    <property type="project" value="InterPro"/>
</dbReference>
<reference evidence="2 3" key="2">
    <citation type="submission" date="2018-11" db="EMBL/GenBank/DDBJ databases">
        <authorList>
            <consortium name="Pathogen Informatics"/>
        </authorList>
    </citation>
    <scope>NUCLEOTIDE SEQUENCE [LARGE SCALE GENOMIC DNA]</scope>
</reference>
<dbReference type="STRING" id="6205.A0A0R3WNF8"/>
<name>A0A0R3WNF8_HYDTA</name>
<sequence length="98" mass="10769">MGAGGYYAFRNSVHGSWFIQALNNCLRKYGRILDLMSIMTRVNHEVAFEFESLASTAAYSGKKQVPSIVSTLTKDVFFPPKSTTSSTVTSLLPSSRTP</sequence>
<accession>A0A0R3WNF8</accession>
<dbReference type="SUPFAM" id="SSF52129">
    <property type="entry name" value="Caspase-like"/>
    <property type="match status" value="1"/>
</dbReference>
<dbReference type="InterPro" id="IPR011600">
    <property type="entry name" value="Pept_C14_caspase"/>
</dbReference>
<evidence type="ECO:0000259" key="1">
    <source>
        <dbReference type="PROSITE" id="PS50207"/>
    </source>
</evidence>
<feature type="domain" description="Caspase family p10" evidence="1">
    <location>
        <begin position="1"/>
        <end position="80"/>
    </location>
</feature>
<dbReference type="AlphaFoldDB" id="A0A0R3WNF8"/>
<dbReference type="InterPro" id="IPR002138">
    <property type="entry name" value="Pept_C14_p10"/>
</dbReference>
<evidence type="ECO:0000313" key="2">
    <source>
        <dbReference type="EMBL" id="VDM19502.1"/>
    </source>
</evidence>
<dbReference type="InterPro" id="IPR052039">
    <property type="entry name" value="Caspase-related_regulators"/>
</dbReference>
<dbReference type="PROSITE" id="PS50207">
    <property type="entry name" value="CASPASE_P10"/>
    <property type="match status" value="1"/>
</dbReference>
<protein>
    <submittedName>
        <fullName evidence="4">CASPASE_P10 domain-containing protein</fullName>
    </submittedName>
</protein>
<dbReference type="Pfam" id="PF00656">
    <property type="entry name" value="Peptidase_C14"/>
    <property type="match status" value="1"/>
</dbReference>
<proteinExistence type="predicted"/>
<dbReference type="Proteomes" id="UP000274429">
    <property type="component" value="Unassembled WGS sequence"/>
</dbReference>
<dbReference type="InterPro" id="IPR029030">
    <property type="entry name" value="Caspase-like_dom_sf"/>
</dbReference>
<evidence type="ECO:0000313" key="4">
    <source>
        <dbReference type="WBParaSite" id="TTAC_0000229601-mRNA-1"/>
    </source>
</evidence>
<dbReference type="PANTHER" id="PTHR22576">
    <property type="entry name" value="MUCOSA ASSOCIATED LYMPHOID TISSUE LYMPHOMA TRANSLOCATION PROTEIN 1/PARACASPASE"/>
    <property type="match status" value="1"/>
</dbReference>
<keyword evidence="3" id="KW-1185">Reference proteome</keyword>
<reference evidence="4" key="1">
    <citation type="submission" date="2017-02" db="UniProtKB">
        <authorList>
            <consortium name="WormBaseParasite"/>
        </authorList>
    </citation>
    <scope>IDENTIFICATION</scope>
</reference>
<dbReference type="Gene3D" id="3.30.70.1470">
    <property type="entry name" value="Caspase-like"/>
    <property type="match status" value="1"/>
</dbReference>
<dbReference type="GO" id="GO:0006508">
    <property type="term" value="P:proteolysis"/>
    <property type="evidence" value="ECO:0007669"/>
    <property type="project" value="InterPro"/>
</dbReference>
<evidence type="ECO:0000313" key="3">
    <source>
        <dbReference type="Proteomes" id="UP000274429"/>
    </source>
</evidence>
<dbReference type="OrthoDB" id="6116485at2759"/>
<organism evidence="4">
    <name type="scientific">Hydatigena taeniaeformis</name>
    <name type="common">Feline tapeworm</name>
    <name type="synonym">Taenia taeniaeformis</name>
    <dbReference type="NCBI Taxonomy" id="6205"/>
    <lineage>
        <taxon>Eukaryota</taxon>
        <taxon>Metazoa</taxon>
        <taxon>Spiralia</taxon>
        <taxon>Lophotrochozoa</taxon>
        <taxon>Platyhelminthes</taxon>
        <taxon>Cestoda</taxon>
        <taxon>Eucestoda</taxon>
        <taxon>Cyclophyllidea</taxon>
        <taxon>Taeniidae</taxon>
        <taxon>Hydatigera</taxon>
    </lineage>
</organism>
<gene>
    <name evidence="2" type="ORF">TTAC_LOCUS2283</name>
</gene>
<dbReference type="WBParaSite" id="TTAC_0000229601-mRNA-1">
    <property type="protein sequence ID" value="TTAC_0000229601-mRNA-1"/>
    <property type="gene ID" value="TTAC_0000229601"/>
</dbReference>
<dbReference type="PANTHER" id="PTHR22576:SF41">
    <property type="entry name" value="CASPASE 14, APOPTOSIS-RELATED CYSTEINE PEPTIDASE"/>
    <property type="match status" value="1"/>
</dbReference>
<dbReference type="EMBL" id="UYWX01000925">
    <property type="protein sequence ID" value="VDM19502.1"/>
    <property type="molecule type" value="Genomic_DNA"/>
</dbReference>